<protein>
    <submittedName>
        <fullName evidence="3">Lactonase family protein</fullName>
    </submittedName>
</protein>
<gene>
    <name evidence="3" type="ORF">K0T92_21995</name>
</gene>
<feature type="compositionally biased region" description="Basic and acidic residues" evidence="2">
    <location>
        <begin position="133"/>
        <end position="149"/>
    </location>
</feature>
<reference evidence="3 4" key="1">
    <citation type="submission" date="2021-07" db="EMBL/GenBank/DDBJ databases">
        <title>Paenibacillus radiodurans sp. nov., isolated from the southeastern edge of Tengger Desert.</title>
        <authorList>
            <person name="Zhang G."/>
        </authorList>
    </citation>
    <scope>NUCLEOTIDE SEQUENCE [LARGE SCALE GENOMIC DNA]</scope>
    <source>
        <strain evidence="3 4">DT7-4</strain>
    </source>
</reference>
<dbReference type="Gene3D" id="2.130.10.10">
    <property type="entry name" value="YVTN repeat-like/Quinoprotein amine dehydrogenase"/>
    <property type="match status" value="1"/>
</dbReference>
<keyword evidence="4" id="KW-1185">Reference proteome</keyword>
<evidence type="ECO:0000313" key="4">
    <source>
        <dbReference type="Proteomes" id="UP000812277"/>
    </source>
</evidence>
<dbReference type="InterPro" id="IPR011048">
    <property type="entry name" value="Haem_d1_sf"/>
</dbReference>
<dbReference type="SUPFAM" id="SSF51004">
    <property type="entry name" value="C-terminal (heme d1) domain of cytochrome cd1-nitrite reductase"/>
    <property type="match status" value="1"/>
</dbReference>
<comment type="caution">
    <text evidence="3">The sequence shown here is derived from an EMBL/GenBank/DDBJ whole genome shotgun (WGS) entry which is preliminary data.</text>
</comment>
<accession>A0ABS7DBS9</accession>
<evidence type="ECO:0000256" key="1">
    <source>
        <dbReference type="ARBA" id="ARBA00005564"/>
    </source>
</evidence>
<dbReference type="InterPro" id="IPR019405">
    <property type="entry name" value="Lactonase_7-beta_prop"/>
</dbReference>
<sequence>MKERLLYVGSYAAKDEEGITGYRFQYDEGKLEKRFGMAGIANPSFLTLNSDRTRLYAVSEASDGDGIVASFAIHESSGELILLNKRTTYGSAPCHVMLDGEEEFLVVTNYLGGNVVLYRVEKDGSIGPIADNVAHEGHGPRSDRQEKAHPHSSIMDPSNRYVIVADLGIDKLVHYRLDREAGKLILHRETVTASGAGPRHLAFHSGGRLLYVLNELDCTVAVYSFRAEDSELVRIQIISALPESFDGENTSADIHVTGCGRYLYASNRGHDSIVVYRIDDEGLLALVEHVPSGGRIPRNFALAPDDQFLLAANQDTHEVVVFRIDPETGRLLETSHIINGAAPVCIQFV</sequence>
<dbReference type="InterPro" id="IPR050282">
    <property type="entry name" value="Cycloisomerase_2"/>
</dbReference>
<dbReference type="InterPro" id="IPR015943">
    <property type="entry name" value="WD40/YVTN_repeat-like_dom_sf"/>
</dbReference>
<dbReference type="Pfam" id="PF10282">
    <property type="entry name" value="Lactonase"/>
    <property type="match status" value="1"/>
</dbReference>
<comment type="similarity">
    <text evidence="1">Belongs to the cycloisomerase 2 family.</text>
</comment>
<organism evidence="3 4">
    <name type="scientific">Paenibacillus oenotherae</name>
    <dbReference type="NCBI Taxonomy" id="1435645"/>
    <lineage>
        <taxon>Bacteria</taxon>
        <taxon>Bacillati</taxon>
        <taxon>Bacillota</taxon>
        <taxon>Bacilli</taxon>
        <taxon>Bacillales</taxon>
        <taxon>Paenibacillaceae</taxon>
        <taxon>Paenibacillus</taxon>
    </lineage>
</organism>
<dbReference type="PANTHER" id="PTHR30344">
    <property type="entry name" value="6-PHOSPHOGLUCONOLACTONASE-RELATED"/>
    <property type="match status" value="1"/>
</dbReference>
<dbReference type="Proteomes" id="UP000812277">
    <property type="component" value="Unassembled WGS sequence"/>
</dbReference>
<dbReference type="RefSeq" id="WP_219874645.1">
    <property type="nucleotide sequence ID" value="NZ_JAHZIJ010000024.1"/>
</dbReference>
<feature type="region of interest" description="Disordered" evidence="2">
    <location>
        <begin position="133"/>
        <end position="153"/>
    </location>
</feature>
<evidence type="ECO:0000313" key="3">
    <source>
        <dbReference type="EMBL" id="MBW7477395.1"/>
    </source>
</evidence>
<name>A0ABS7DBS9_9BACL</name>
<proteinExistence type="inferred from homology"/>
<dbReference type="EMBL" id="JAHZIJ010000024">
    <property type="protein sequence ID" value="MBW7477395.1"/>
    <property type="molecule type" value="Genomic_DNA"/>
</dbReference>
<evidence type="ECO:0000256" key="2">
    <source>
        <dbReference type="SAM" id="MobiDB-lite"/>
    </source>
</evidence>
<dbReference type="PANTHER" id="PTHR30344:SF1">
    <property type="entry name" value="6-PHOSPHOGLUCONOLACTONASE"/>
    <property type="match status" value="1"/>
</dbReference>